<dbReference type="AlphaFoldDB" id="A0A1T5NGJ0"/>
<organism evidence="2 3">
    <name type="scientific">Chitinophaga ginsengisegetis</name>
    <dbReference type="NCBI Taxonomy" id="393003"/>
    <lineage>
        <taxon>Bacteria</taxon>
        <taxon>Pseudomonadati</taxon>
        <taxon>Bacteroidota</taxon>
        <taxon>Chitinophagia</taxon>
        <taxon>Chitinophagales</taxon>
        <taxon>Chitinophagaceae</taxon>
        <taxon>Chitinophaga</taxon>
    </lineage>
</organism>
<dbReference type="Proteomes" id="UP000190166">
    <property type="component" value="Unassembled WGS sequence"/>
</dbReference>
<dbReference type="InterPro" id="IPR042095">
    <property type="entry name" value="SUMF_sf"/>
</dbReference>
<dbReference type="InterPro" id="IPR005532">
    <property type="entry name" value="SUMF_dom"/>
</dbReference>
<feature type="domain" description="Sulfatase-modifying factor enzyme-like" evidence="1">
    <location>
        <begin position="195"/>
        <end position="252"/>
    </location>
</feature>
<dbReference type="STRING" id="393003.SAMN05660461_1413"/>
<evidence type="ECO:0000259" key="1">
    <source>
        <dbReference type="Pfam" id="PF03781"/>
    </source>
</evidence>
<protein>
    <submittedName>
        <fullName evidence="2">Sulfatase-modifying factor enzyme 1</fullName>
    </submittedName>
</protein>
<evidence type="ECO:0000313" key="2">
    <source>
        <dbReference type="EMBL" id="SKC99228.1"/>
    </source>
</evidence>
<dbReference type="Pfam" id="PF03781">
    <property type="entry name" value="FGE-sulfatase"/>
    <property type="match status" value="1"/>
</dbReference>
<dbReference type="SUPFAM" id="SSF56436">
    <property type="entry name" value="C-type lectin-like"/>
    <property type="match status" value="1"/>
</dbReference>
<dbReference type="InterPro" id="IPR016187">
    <property type="entry name" value="CTDL_fold"/>
</dbReference>
<gene>
    <name evidence="2" type="ORF">SAMN05660461_1413</name>
</gene>
<dbReference type="EMBL" id="FUZZ01000001">
    <property type="protein sequence ID" value="SKC99228.1"/>
    <property type="molecule type" value="Genomic_DNA"/>
</dbReference>
<name>A0A1T5NGJ0_9BACT</name>
<proteinExistence type="predicted"/>
<sequence>MDITPIYSRNNWNNLSENTAKEILLHLVETQLPGFTIKSFEQFNKFNQSTFTAVLDHNGSEFVFVPGDTIVLGLDKWAMADENKQKMAGLLEQSTSETDTFIRERLSPVRTVTVSPMIVERNIRATGYFAVAMDDERLVTDSYFEKALQELRNTPKEKYIYTVNDSFRLEKNGSNIKAFLYEPSSYDELTTEIATTGFRFPTEDEWEYLCGGGSRTLYPWGDNIDYSKKYHHFAADKDSDEPYFLDTPNHFGIIIANNPYHYEVMMDSEWFLKAGDGGCNICGGGGLDIGYLPASTYYRDINIFDEEMNFKDEITGDYTFVRRIKRLAPDGSIY</sequence>
<dbReference type="Gene3D" id="3.90.1580.10">
    <property type="entry name" value="paralog of FGE (formylglycine-generating enzyme)"/>
    <property type="match status" value="1"/>
</dbReference>
<accession>A0A1T5NGJ0</accession>
<keyword evidence="3" id="KW-1185">Reference proteome</keyword>
<reference evidence="2 3" key="1">
    <citation type="submission" date="2017-02" db="EMBL/GenBank/DDBJ databases">
        <authorList>
            <person name="Peterson S.W."/>
        </authorList>
    </citation>
    <scope>NUCLEOTIDE SEQUENCE [LARGE SCALE GENOMIC DNA]</scope>
    <source>
        <strain evidence="2 3">DSM 18108</strain>
    </source>
</reference>
<evidence type="ECO:0000313" key="3">
    <source>
        <dbReference type="Proteomes" id="UP000190166"/>
    </source>
</evidence>